<evidence type="ECO:0000256" key="1">
    <source>
        <dbReference type="SAM" id="MobiDB-lite"/>
    </source>
</evidence>
<dbReference type="Proteomes" id="UP001562357">
    <property type="component" value="Unassembled WGS sequence"/>
</dbReference>
<keyword evidence="3" id="KW-1185">Reference proteome</keyword>
<gene>
    <name evidence="2" type="primary">g4</name>
    <name evidence="2" type="ORF">EsDP_00000004</name>
</gene>
<feature type="compositionally biased region" description="Low complexity" evidence="1">
    <location>
        <begin position="135"/>
        <end position="153"/>
    </location>
</feature>
<dbReference type="EMBL" id="BAAFGZ010000001">
    <property type="protein sequence ID" value="GAB0131538.1"/>
    <property type="molecule type" value="Genomic_DNA"/>
</dbReference>
<feature type="region of interest" description="Disordered" evidence="1">
    <location>
        <begin position="1"/>
        <end position="20"/>
    </location>
</feature>
<sequence>MDHSRPPATNPERLVNMANGPGPMPLVDVTQQVTGHMLDLPLDDSFALPPPIVSERATNEDWVWGIDQTVRAMDAQPDEANAGVGVGVGVGIGVVEVARWVAEYRRRYTRPENSYTPVSGNEAFPSAARDHAAAEGESQGASSSVLPRPGGNVRPPPRICTSDLYFHGKVTMQPREQAIGFAQAVCEAGSSLGSYALWTGESFSRSRPAAGHSIVSRFRGERWRLRVRRALREREGDVVVCAHLRSIKWALEEAIKHVELWPPTENAASKVRIFTCNEKAVCAIGMLPRCALRGSITGVRARLDMLETISRLSRRLGEMDAKVELHLVPCSRVPGHVMATMAAEYASETPRGLEEEEWTFPSESSTHGLDGEMMAEMDEFDAEFEEEIETEVKTEADADDDTAMANTVLKKEERGEEEEYKVKEAWWVV</sequence>
<evidence type="ECO:0000313" key="3">
    <source>
        <dbReference type="Proteomes" id="UP001562357"/>
    </source>
</evidence>
<accession>A0ABQ0CDL3</accession>
<organism evidence="2 3">
    <name type="scientific">Epichloe bromicola</name>
    <dbReference type="NCBI Taxonomy" id="79588"/>
    <lineage>
        <taxon>Eukaryota</taxon>
        <taxon>Fungi</taxon>
        <taxon>Dikarya</taxon>
        <taxon>Ascomycota</taxon>
        <taxon>Pezizomycotina</taxon>
        <taxon>Sordariomycetes</taxon>
        <taxon>Hypocreomycetidae</taxon>
        <taxon>Hypocreales</taxon>
        <taxon>Clavicipitaceae</taxon>
        <taxon>Epichloe</taxon>
    </lineage>
</organism>
<evidence type="ECO:0008006" key="4">
    <source>
        <dbReference type="Google" id="ProtNLM"/>
    </source>
</evidence>
<feature type="region of interest" description="Disordered" evidence="1">
    <location>
        <begin position="111"/>
        <end position="157"/>
    </location>
</feature>
<comment type="caution">
    <text evidence="2">The sequence shown here is derived from an EMBL/GenBank/DDBJ whole genome shotgun (WGS) entry which is preliminary data.</text>
</comment>
<protein>
    <recommendedName>
        <fullName evidence="4">RNase H type-1 domain-containing protein</fullName>
    </recommendedName>
</protein>
<proteinExistence type="predicted"/>
<evidence type="ECO:0000313" key="2">
    <source>
        <dbReference type="EMBL" id="GAB0131538.1"/>
    </source>
</evidence>
<name>A0ABQ0CDL3_9HYPO</name>
<reference evidence="3" key="1">
    <citation type="submission" date="2024-06" db="EMBL/GenBank/DDBJ databases">
        <title>Draft Genome Sequences of Epichloe bromicola Strains Isolated from Elymus ciliaris.</title>
        <authorList>
            <consortium name="Epichloe bromicola genome sequencing consortium"/>
            <person name="Miura A."/>
            <person name="Imano S."/>
            <person name="Ashida A."/>
            <person name="Sato I."/>
            <person name="Chiba S."/>
            <person name="Tanaka A."/>
            <person name="Camagna M."/>
            <person name="Takemoto D."/>
        </authorList>
    </citation>
    <scope>NUCLEOTIDE SEQUENCE [LARGE SCALE GENOMIC DNA]</scope>
    <source>
        <strain evidence="3">DP</strain>
    </source>
</reference>